<keyword evidence="2" id="KW-1185">Reference proteome</keyword>
<dbReference type="EMBL" id="FZQP02002669">
    <property type="protein sequence ID" value="VVC96347.1"/>
    <property type="molecule type" value="Genomic_DNA"/>
</dbReference>
<proteinExistence type="predicted"/>
<sequence>MILVWVQKPVSPQEVDYKGKILLQILLATKIRLYTCAKIATRQLRRKLLKKDLYMHLLSVENVPKNGRKEKR</sequence>
<protein>
    <submittedName>
        <fullName evidence="1">Uncharacterized protein</fullName>
    </submittedName>
</protein>
<reference evidence="1 2" key="1">
    <citation type="submission" date="2017-07" db="EMBL/GenBank/DDBJ databases">
        <authorList>
            <person name="Talla V."/>
            <person name="Backstrom N."/>
        </authorList>
    </citation>
    <scope>NUCLEOTIDE SEQUENCE [LARGE SCALE GENOMIC DNA]</scope>
</reference>
<organism evidence="1 2">
    <name type="scientific">Leptidea sinapis</name>
    <dbReference type="NCBI Taxonomy" id="189913"/>
    <lineage>
        <taxon>Eukaryota</taxon>
        <taxon>Metazoa</taxon>
        <taxon>Ecdysozoa</taxon>
        <taxon>Arthropoda</taxon>
        <taxon>Hexapoda</taxon>
        <taxon>Insecta</taxon>
        <taxon>Pterygota</taxon>
        <taxon>Neoptera</taxon>
        <taxon>Endopterygota</taxon>
        <taxon>Lepidoptera</taxon>
        <taxon>Glossata</taxon>
        <taxon>Ditrysia</taxon>
        <taxon>Papilionoidea</taxon>
        <taxon>Pieridae</taxon>
        <taxon>Dismorphiinae</taxon>
        <taxon>Leptidea</taxon>
    </lineage>
</organism>
<accession>A0A5E4QFT4</accession>
<evidence type="ECO:0000313" key="2">
    <source>
        <dbReference type="Proteomes" id="UP000324832"/>
    </source>
</evidence>
<name>A0A5E4QFT4_9NEOP</name>
<gene>
    <name evidence="1" type="ORF">LSINAPIS_LOCUS7873</name>
</gene>
<dbReference type="AlphaFoldDB" id="A0A5E4QFT4"/>
<dbReference type="Proteomes" id="UP000324832">
    <property type="component" value="Unassembled WGS sequence"/>
</dbReference>
<evidence type="ECO:0000313" key="1">
    <source>
        <dbReference type="EMBL" id="VVC96347.1"/>
    </source>
</evidence>